<dbReference type="PANTHER" id="PTHR34039:SF1">
    <property type="entry name" value="UPF0102 PROTEIN YRAN"/>
    <property type="match status" value="1"/>
</dbReference>
<comment type="caution">
    <text evidence="3">The sequence shown here is derived from an EMBL/GenBank/DDBJ whole genome shotgun (WGS) entry which is preliminary data.</text>
</comment>
<dbReference type="GO" id="GO:0003676">
    <property type="term" value="F:nucleic acid binding"/>
    <property type="evidence" value="ECO:0007669"/>
    <property type="project" value="InterPro"/>
</dbReference>
<evidence type="ECO:0000313" key="3">
    <source>
        <dbReference type="EMBL" id="KKW36746.1"/>
    </source>
</evidence>
<sequence>MAAEYLKRQGYKILERQFRTRFGEIDLVALSSGEIVFVEVKTRKSSAHGFPEEVVTETKLHKLEIAAEHFLKKHALEGRPYRFDVVAIVGEGGECQVEHLVGV</sequence>
<proteinExistence type="inferred from homology"/>
<dbReference type="InterPro" id="IPR003509">
    <property type="entry name" value="UPF0102_YraN-like"/>
</dbReference>
<dbReference type="SUPFAM" id="SSF52980">
    <property type="entry name" value="Restriction endonuclease-like"/>
    <property type="match status" value="1"/>
</dbReference>
<dbReference type="NCBIfam" id="TIGR00252">
    <property type="entry name" value="YraN family protein"/>
    <property type="match status" value="1"/>
</dbReference>
<dbReference type="EMBL" id="LCRN01000013">
    <property type="protein sequence ID" value="KKW36746.1"/>
    <property type="molecule type" value="Genomic_DNA"/>
</dbReference>
<dbReference type="PANTHER" id="PTHR34039">
    <property type="entry name" value="UPF0102 PROTEIN YRAN"/>
    <property type="match status" value="1"/>
</dbReference>
<dbReference type="AlphaFoldDB" id="A0A0G1Y0L0"/>
<reference evidence="3 4" key="1">
    <citation type="journal article" date="2015" name="Nature">
        <title>rRNA introns, odd ribosomes, and small enigmatic genomes across a large radiation of phyla.</title>
        <authorList>
            <person name="Brown C.T."/>
            <person name="Hug L.A."/>
            <person name="Thomas B.C."/>
            <person name="Sharon I."/>
            <person name="Castelle C.J."/>
            <person name="Singh A."/>
            <person name="Wilkins M.J."/>
            <person name="Williams K.H."/>
            <person name="Banfield J.F."/>
        </authorList>
    </citation>
    <scope>NUCLEOTIDE SEQUENCE [LARGE SCALE GENOMIC DNA]</scope>
</reference>
<dbReference type="Pfam" id="PF02021">
    <property type="entry name" value="UPF0102"/>
    <property type="match status" value="1"/>
</dbReference>
<evidence type="ECO:0000313" key="4">
    <source>
        <dbReference type="Proteomes" id="UP000033865"/>
    </source>
</evidence>
<dbReference type="HAMAP" id="MF_00048">
    <property type="entry name" value="UPF0102"/>
    <property type="match status" value="1"/>
</dbReference>
<accession>A0A0G1Y0L0</accession>
<protein>
    <recommendedName>
        <fullName evidence="2">UPF0102 protein UY82_C0013G0010</fullName>
    </recommendedName>
</protein>
<dbReference type="InterPro" id="IPR011856">
    <property type="entry name" value="tRNA_endonuc-like_dom_sf"/>
</dbReference>
<evidence type="ECO:0000256" key="2">
    <source>
        <dbReference type="HAMAP-Rule" id="MF_00048"/>
    </source>
</evidence>
<dbReference type="NCBIfam" id="NF009150">
    <property type="entry name" value="PRK12497.1-3"/>
    <property type="match status" value="1"/>
</dbReference>
<dbReference type="CDD" id="cd20736">
    <property type="entry name" value="PoNe_Nuclease"/>
    <property type="match status" value="1"/>
</dbReference>
<evidence type="ECO:0000256" key="1">
    <source>
        <dbReference type="ARBA" id="ARBA00006738"/>
    </source>
</evidence>
<name>A0A0G1Y0L0_9BACT</name>
<comment type="similarity">
    <text evidence="1 2">Belongs to the UPF0102 family.</text>
</comment>
<organism evidence="3 4">
    <name type="scientific">Candidatus Uhrbacteria bacterium GW2011_GWC2_53_7</name>
    <dbReference type="NCBI Taxonomy" id="1618986"/>
    <lineage>
        <taxon>Bacteria</taxon>
        <taxon>Candidatus Uhriibacteriota</taxon>
    </lineage>
</organism>
<dbReference type="Proteomes" id="UP000033865">
    <property type="component" value="Unassembled WGS sequence"/>
</dbReference>
<dbReference type="Gene3D" id="3.40.1350.10">
    <property type="match status" value="1"/>
</dbReference>
<dbReference type="InterPro" id="IPR011335">
    <property type="entry name" value="Restrct_endonuc-II-like"/>
</dbReference>
<gene>
    <name evidence="3" type="ORF">UY82_C0013G0010</name>
</gene>